<evidence type="ECO:0000259" key="15">
    <source>
        <dbReference type="PROSITE" id="PS51999"/>
    </source>
</evidence>
<feature type="active site" description="Proton acceptor" evidence="9">
    <location>
        <position position="353"/>
    </location>
</feature>
<keyword evidence="6" id="KW-0862">Zinc</keyword>
<feature type="site" description="Transition state stabilizer" evidence="11">
    <location>
        <position position="244"/>
    </location>
</feature>
<feature type="binding site" evidence="10">
    <location>
        <position position="17"/>
    </location>
    <ligand>
        <name>Mg(2+)</name>
        <dbReference type="ChEBI" id="CHEBI:18420"/>
        <label>1</label>
    </ligand>
</feature>
<feature type="site" description="Important for catalytic activity" evidence="11">
    <location>
        <position position="327"/>
    </location>
</feature>
<dbReference type="CDD" id="cd09088">
    <property type="entry name" value="Ape2-like_AP-endo"/>
    <property type="match status" value="1"/>
</dbReference>
<dbReference type="EC" id="3.1.-.-" evidence="13"/>
<keyword evidence="3 10" id="KW-0479">Metal-binding</keyword>
<dbReference type="InterPro" id="IPR004808">
    <property type="entry name" value="AP_endonuc_1"/>
</dbReference>
<dbReference type="PANTHER" id="PTHR22748:SF4">
    <property type="entry name" value="DNA-(APURINIC OR APYRIMIDINIC SITE) ENDONUCLEASE 2"/>
    <property type="match status" value="1"/>
</dbReference>
<dbReference type="InterPro" id="IPR005135">
    <property type="entry name" value="Endo/exonuclease/phosphatase"/>
</dbReference>
<dbReference type="GO" id="GO:0005634">
    <property type="term" value="C:nucleus"/>
    <property type="evidence" value="ECO:0007669"/>
    <property type="project" value="TreeGrafter"/>
</dbReference>
<dbReference type="GO" id="GO:0008311">
    <property type="term" value="F:double-stranded DNA 3'-5' DNA exonuclease activity"/>
    <property type="evidence" value="ECO:0007669"/>
    <property type="project" value="UniProtKB-EC"/>
</dbReference>
<feature type="domain" description="GRF-type" evidence="15">
    <location>
        <begin position="556"/>
        <end position="605"/>
    </location>
</feature>
<feature type="binding site" evidence="10">
    <location>
        <position position="244"/>
    </location>
    <ligand>
        <name>Mg(2+)</name>
        <dbReference type="ChEBI" id="CHEBI:18420"/>
        <label>1</label>
    </ligand>
</feature>
<dbReference type="Proteomes" id="UP000502823">
    <property type="component" value="Unassembled WGS sequence"/>
</dbReference>
<organism evidence="16 17">
    <name type="scientific">Coptotermes formosanus</name>
    <name type="common">Formosan subterranean termite</name>
    <dbReference type="NCBI Taxonomy" id="36987"/>
    <lineage>
        <taxon>Eukaryota</taxon>
        <taxon>Metazoa</taxon>
        <taxon>Ecdysozoa</taxon>
        <taxon>Arthropoda</taxon>
        <taxon>Hexapoda</taxon>
        <taxon>Insecta</taxon>
        <taxon>Pterygota</taxon>
        <taxon>Neoptera</taxon>
        <taxon>Polyneoptera</taxon>
        <taxon>Dictyoptera</taxon>
        <taxon>Blattodea</taxon>
        <taxon>Blattoidea</taxon>
        <taxon>Termitoidae</taxon>
        <taxon>Rhinotermitidae</taxon>
        <taxon>Coptotermes</taxon>
    </lineage>
</organism>
<dbReference type="EMBL" id="BLKM01012994">
    <property type="protein sequence ID" value="GFG38631.1"/>
    <property type="molecule type" value="Genomic_DNA"/>
</dbReference>
<evidence type="ECO:0000256" key="12">
    <source>
        <dbReference type="PROSITE-ProRule" id="PRU01343"/>
    </source>
</evidence>
<dbReference type="InterPro" id="IPR010666">
    <property type="entry name" value="Znf_GRF"/>
</dbReference>
<evidence type="ECO:0000256" key="10">
    <source>
        <dbReference type="PIRSR" id="PIRSR604808-2"/>
    </source>
</evidence>
<evidence type="ECO:0000256" key="14">
    <source>
        <dbReference type="SAM" id="MobiDB-lite"/>
    </source>
</evidence>
<keyword evidence="8" id="KW-0539">Nucleus</keyword>
<dbReference type="NCBIfam" id="TIGR00633">
    <property type="entry name" value="xth"/>
    <property type="match status" value="1"/>
</dbReference>
<evidence type="ECO:0000256" key="4">
    <source>
        <dbReference type="ARBA" id="ARBA00022771"/>
    </source>
</evidence>
<evidence type="ECO:0000256" key="3">
    <source>
        <dbReference type="ARBA" id="ARBA00022723"/>
    </source>
</evidence>
<comment type="cofactor">
    <cofactor evidence="10 13">
        <name>Mg(2+)</name>
        <dbReference type="ChEBI" id="CHEBI:18420"/>
    </cofactor>
    <cofactor evidence="10 13">
        <name>Mn(2+)</name>
        <dbReference type="ChEBI" id="CHEBI:29035"/>
    </cofactor>
    <text evidence="10 13">Probably binds two magnesium or manganese ions per subunit.</text>
</comment>
<dbReference type="InterPro" id="IPR036691">
    <property type="entry name" value="Endo/exonu/phosph_ase_sf"/>
</dbReference>
<feature type="binding site" evidence="10">
    <location>
        <position position="352"/>
    </location>
    <ligand>
        <name>Mg(2+)</name>
        <dbReference type="ChEBI" id="CHEBI:18420"/>
        <label>1</label>
    </ligand>
</feature>
<dbReference type="OrthoDB" id="498125at2759"/>
<protein>
    <recommendedName>
        <fullName evidence="13">DNA-(apurinic or apyrimidinic site) endonuclease</fullName>
        <ecNumber evidence="13">3.1.-.-</ecNumber>
    </recommendedName>
</protein>
<keyword evidence="13" id="KW-0234">DNA repair</keyword>
<feature type="site" description="Interaction with DNA substrate" evidence="11">
    <location>
        <position position="353"/>
    </location>
</feature>
<dbReference type="PROSITE" id="PS51435">
    <property type="entry name" value="AP_NUCLEASE_F1_4"/>
    <property type="match status" value="1"/>
</dbReference>
<keyword evidence="17" id="KW-1185">Reference proteome</keyword>
<evidence type="ECO:0000256" key="7">
    <source>
        <dbReference type="ARBA" id="ARBA00022842"/>
    </source>
</evidence>
<feature type="binding site" evidence="10">
    <location>
        <position position="242"/>
    </location>
    <ligand>
        <name>Mg(2+)</name>
        <dbReference type="ChEBI" id="CHEBI:18420"/>
        <label>1</label>
    </ligand>
</feature>
<keyword evidence="10" id="KW-0464">Manganese</keyword>
<feature type="region of interest" description="Disordered" evidence="14">
    <location>
        <begin position="451"/>
        <end position="474"/>
    </location>
</feature>
<sequence length="605" mass="67099">MSENQQEVNSVKIITWNVNGIRSLYKDASAMKEGLDSLDGDIICLQETKITRGNLDNHGGKGNCKDFCDLVNEGNRGNQKIGANVSNYGSHGNKGSSLDEGTAVVDGYNSYYGFPRSKSGYSGVATYCKDAFTPFRAEEGLSGLFASSDAVDSVGCYGNIRAEFSKMELKELDYEGRAVITQHKIRISDAEDKMLTVINVYCPRADLDNKERLQVKLRFYHLLEIRTRAILDSGSFVIICGDINTCHKPIDHCDPSDMEEFNKNPCRKWLNRIIYDPSAEENTNNVNVSSFHLIDAFRFVNPVEENAFTCWCTQLNARSTNYGTRIDYILVDLRLGGEMDDCVIMKDVFGSDHCPVKAVIDLKFVRAPKCPSFCTKYYPEFAGTQKKLFEFFSQKSSDHELCTSTTVGSADDPAIAYGKRKVSDTKLKSKKQKSDTKKQVGILNFFQPSETKTADSCGSGDLDDQGSGNRSSLESLSSLSSLSEVSPDSFEFTSFEPSAVLDPWSSGDVADETLTVAMFSETEPELSSCTGAGTERTSSSAVWKSILSGPKCPPKCRGHREPCVQRCVKKKGPNFNRKFWVCARGEGRSNDPSARCDYFLWDSNR</sequence>
<dbReference type="Pfam" id="PF06839">
    <property type="entry name" value="Zn_ribbon_GRF"/>
    <property type="match status" value="1"/>
</dbReference>
<dbReference type="AlphaFoldDB" id="A0A6L2Q179"/>
<dbReference type="GO" id="GO:0008081">
    <property type="term" value="F:phosphoric diester hydrolase activity"/>
    <property type="evidence" value="ECO:0007669"/>
    <property type="project" value="TreeGrafter"/>
</dbReference>
<dbReference type="PANTHER" id="PTHR22748">
    <property type="entry name" value="AP ENDONUCLEASE"/>
    <property type="match status" value="1"/>
</dbReference>
<evidence type="ECO:0000256" key="11">
    <source>
        <dbReference type="PIRSR" id="PIRSR604808-3"/>
    </source>
</evidence>
<comment type="catalytic activity">
    <reaction evidence="1">
        <text>Exonucleolytic cleavage in the 3'- to 5'-direction to yield nucleoside 5'-phosphates.</text>
        <dbReference type="EC" id="3.1.11.2"/>
    </reaction>
</comment>
<accession>A0A6L2Q179</accession>
<gene>
    <name evidence="16" type="ORF">Cfor_01664</name>
</gene>
<name>A0A6L2Q179_COPFO</name>
<dbReference type="InParanoid" id="A0A6L2Q179"/>
<reference evidence="17" key="1">
    <citation type="submission" date="2020-01" db="EMBL/GenBank/DDBJ databases">
        <title>Draft genome sequence of the Termite Coptotermes fromosanus.</title>
        <authorList>
            <person name="Itakura S."/>
            <person name="Yosikawa Y."/>
            <person name="Umezawa K."/>
        </authorList>
    </citation>
    <scope>NUCLEOTIDE SEQUENCE [LARGE SCALE GENOMIC DNA]</scope>
</reference>
<keyword evidence="7 10" id="KW-0460">Magnesium</keyword>
<keyword evidence="4 12" id="KW-0863">Zinc-finger</keyword>
<feature type="active site" evidence="9">
    <location>
        <position position="201"/>
    </location>
</feature>
<evidence type="ECO:0000256" key="6">
    <source>
        <dbReference type="ARBA" id="ARBA00022833"/>
    </source>
</evidence>
<feature type="binding site" evidence="10">
    <location>
        <position position="47"/>
    </location>
    <ligand>
        <name>Mg(2+)</name>
        <dbReference type="ChEBI" id="CHEBI:18420"/>
        <label>1</label>
    </ligand>
</feature>
<comment type="similarity">
    <text evidence="2 13">Belongs to the DNA repair enzymes AP/ExoA family.</text>
</comment>
<feature type="binding site" evidence="10">
    <location>
        <position position="353"/>
    </location>
    <ligand>
        <name>Mg(2+)</name>
        <dbReference type="ChEBI" id="CHEBI:18420"/>
        <label>1</label>
    </ligand>
</feature>
<proteinExistence type="inferred from homology"/>
<evidence type="ECO:0000313" key="17">
    <source>
        <dbReference type="Proteomes" id="UP000502823"/>
    </source>
</evidence>
<dbReference type="Gene3D" id="3.60.10.10">
    <property type="entry name" value="Endonuclease/exonuclease/phosphatase"/>
    <property type="match status" value="1"/>
</dbReference>
<comment type="caution">
    <text evidence="16">The sequence shown here is derived from an EMBL/GenBank/DDBJ whole genome shotgun (WGS) entry which is preliminary data.</text>
</comment>
<evidence type="ECO:0000313" key="16">
    <source>
        <dbReference type="EMBL" id="GFG38631.1"/>
    </source>
</evidence>
<dbReference type="GO" id="GO:0003906">
    <property type="term" value="F:DNA-(apurinic or apyrimidinic site) endonuclease activity"/>
    <property type="evidence" value="ECO:0007669"/>
    <property type="project" value="TreeGrafter"/>
</dbReference>
<keyword evidence="5" id="KW-0378">Hydrolase</keyword>
<dbReference type="GO" id="GO:0006284">
    <property type="term" value="P:base-excision repair"/>
    <property type="evidence" value="ECO:0007669"/>
    <property type="project" value="TreeGrafter"/>
</dbReference>
<evidence type="ECO:0000256" key="2">
    <source>
        <dbReference type="ARBA" id="ARBA00007092"/>
    </source>
</evidence>
<keyword evidence="13" id="KW-0227">DNA damage</keyword>
<evidence type="ECO:0000256" key="13">
    <source>
        <dbReference type="RuleBase" id="RU362131"/>
    </source>
</evidence>
<feature type="active site" description="Proton donor/acceptor" evidence="9">
    <location>
        <position position="242"/>
    </location>
</feature>
<dbReference type="GO" id="GO:0008270">
    <property type="term" value="F:zinc ion binding"/>
    <property type="evidence" value="ECO:0007669"/>
    <property type="project" value="UniProtKB-KW"/>
</dbReference>
<dbReference type="SUPFAM" id="SSF56219">
    <property type="entry name" value="DNase I-like"/>
    <property type="match status" value="1"/>
</dbReference>
<evidence type="ECO:0000256" key="9">
    <source>
        <dbReference type="PIRSR" id="PIRSR604808-1"/>
    </source>
</evidence>
<dbReference type="PROSITE" id="PS51999">
    <property type="entry name" value="ZF_GRF"/>
    <property type="match status" value="1"/>
</dbReference>
<evidence type="ECO:0000256" key="5">
    <source>
        <dbReference type="ARBA" id="ARBA00022801"/>
    </source>
</evidence>
<dbReference type="Pfam" id="PF03372">
    <property type="entry name" value="Exo_endo_phos"/>
    <property type="match status" value="1"/>
</dbReference>
<evidence type="ECO:0000256" key="1">
    <source>
        <dbReference type="ARBA" id="ARBA00000493"/>
    </source>
</evidence>
<evidence type="ECO:0000256" key="8">
    <source>
        <dbReference type="ARBA" id="ARBA00023242"/>
    </source>
</evidence>